<keyword evidence="3" id="KW-0732">Signal</keyword>
<feature type="chain" id="PRO_5042106378" evidence="3">
    <location>
        <begin position="24"/>
        <end position="149"/>
    </location>
</feature>
<accession>A0AAE1AR99</accession>
<keyword evidence="2" id="KW-0812">Transmembrane</keyword>
<sequence length="149" mass="16187">MKNITLAHKVLCTLVLIISQCSTRTFDKNCNSTCSPECPDGSCDHVTRNCSLCCKESQGGNCENKNGGTYYPNYWPVAVGLIIALISLGIVFWRCRQNIIEHQRSAFRPAPSSSVREGNNLSPKSPVSSPDPVLAAVNEEKATSDHSSV</sequence>
<feature type="compositionally biased region" description="Polar residues" evidence="1">
    <location>
        <begin position="111"/>
        <end position="121"/>
    </location>
</feature>
<comment type="caution">
    <text evidence="4">The sequence shown here is derived from an EMBL/GenBank/DDBJ whole genome shotgun (WGS) entry which is preliminary data.</text>
</comment>
<feature type="signal peptide" evidence="3">
    <location>
        <begin position="1"/>
        <end position="23"/>
    </location>
</feature>
<evidence type="ECO:0000313" key="4">
    <source>
        <dbReference type="EMBL" id="KAK3792423.1"/>
    </source>
</evidence>
<keyword evidence="5" id="KW-1185">Reference proteome</keyword>
<keyword evidence="2" id="KW-1133">Transmembrane helix</keyword>
<keyword evidence="2" id="KW-0472">Membrane</keyword>
<dbReference type="Proteomes" id="UP001283361">
    <property type="component" value="Unassembled WGS sequence"/>
</dbReference>
<organism evidence="4 5">
    <name type="scientific">Elysia crispata</name>
    <name type="common">lettuce slug</name>
    <dbReference type="NCBI Taxonomy" id="231223"/>
    <lineage>
        <taxon>Eukaryota</taxon>
        <taxon>Metazoa</taxon>
        <taxon>Spiralia</taxon>
        <taxon>Lophotrochozoa</taxon>
        <taxon>Mollusca</taxon>
        <taxon>Gastropoda</taxon>
        <taxon>Heterobranchia</taxon>
        <taxon>Euthyneura</taxon>
        <taxon>Panpulmonata</taxon>
        <taxon>Sacoglossa</taxon>
        <taxon>Placobranchoidea</taxon>
        <taxon>Plakobranchidae</taxon>
        <taxon>Elysia</taxon>
    </lineage>
</organism>
<evidence type="ECO:0000256" key="2">
    <source>
        <dbReference type="SAM" id="Phobius"/>
    </source>
</evidence>
<reference evidence="4" key="1">
    <citation type="journal article" date="2023" name="G3 (Bethesda)">
        <title>A reference genome for the long-term kleptoplast-retaining sea slug Elysia crispata morphotype clarki.</title>
        <authorList>
            <person name="Eastman K.E."/>
            <person name="Pendleton A.L."/>
            <person name="Shaikh M.A."/>
            <person name="Suttiyut T."/>
            <person name="Ogas R."/>
            <person name="Tomko P."/>
            <person name="Gavelis G."/>
            <person name="Widhalm J.R."/>
            <person name="Wisecaver J.H."/>
        </authorList>
    </citation>
    <scope>NUCLEOTIDE SEQUENCE</scope>
    <source>
        <strain evidence="4">ECLA1</strain>
    </source>
</reference>
<evidence type="ECO:0000313" key="5">
    <source>
        <dbReference type="Proteomes" id="UP001283361"/>
    </source>
</evidence>
<protein>
    <submittedName>
        <fullName evidence="4">Uncharacterized protein</fullName>
    </submittedName>
</protein>
<feature type="compositionally biased region" description="Basic and acidic residues" evidence="1">
    <location>
        <begin position="138"/>
        <end position="149"/>
    </location>
</feature>
<dbReference type="EMBL" id="JAWDGP010001377">
    <property type="protein sequence ID" value="KAK3792423.1"/>
    <property type="molecule type" value="Genomic_DNA"/>
</dbReference>
<feature type="compositionally biased region" description="Low complexity" evidence="1">
    <location>
        <begin position="122"/>
        <end position="133"/>
    </location>
</feature>
<gene>
    <name evidence="4" type="ORF">RRG08_045965</name>
</gene>
<name>A0AAE1AR99_9GAST</name>
<feature type="transmembrane region" description="Helical" evidence="2">
    <location>
        <begin position="74"/>
        <end position="95"/>
    </location>
</feature>
<feature type="region of interest" description="Disordered" evidence="1">
    <location>
        <begin position="107"/>
        <end position="149"/>
    </location>
</feature>
<evidence type="ECO:0000256" key="1">
    <source>
        <dbReference type="SAM" id="MobiDB-lite"/>
    </source>
</evidence>
<proteinExistence type="predicted"/>
<evidence type="ECO:0000256" key="3">
    <source>
        <dbReference type="SAM" id="SignalP"/>
    </source>
</evidence>
<dbReference type="AlphaFoldDB" id="A0AAE1AR99"/>